<sequence>ERSEGDQAERGRSGRGPSPRRPVLRGSVSGSPGGRAGLHGQSL</sequence>
<feature type="non-terminal residue" evidence="2">
    <location>
        <position position="43"/>
    </location>
</feature>
<evidence type="ECO:0000313" key="2">
    <source>
        <dbReference type="EMBL" id="CAA9571821.1"/>
    </source>
</evidence>
<gene>
    <name evidence="2" type="ORF">AVDCRST_MAG19-2863</name>
</gene>
<organism evidence="2">
    <name type="scientific">uncultured Thermomicrobiales bacterium</name>
    <dbReference type="NCBI Taxonomy" id="1645740"/>
    <lineage>
        <taxon>Bacteria</taxon>
        <taxon>Pseudomonadati</taxon>
        <taxon>Thermomicrobiota</taxon>
        <taxon>Thermomicrobia</taxon>
        <taxon>Thermomicrobiales</taxon>
        <taxon>environmental samples</taxon>
    </lineage>
</organism>
<feature type="compositionally biased region" description="Basic and acidic residues" evidence="1">
    <location>
        <begin position="1"/>
        <end position="12"/>
    </location>
</feature>
<feature type="non-terminal residue" evidence="2">
    <location>
        <position position="1"/>
    </location>
</feature>
<dbReference type="AlphaFoldDB" id="A0A6J4VAS4"/>
<feature type="region of interest" description="Disordered" evidence="1">
    <location>
        <begin position="1"/>
        <end position="43"/>
    </location>
</feature>
<evidence type="ECO:0000256" key="1">
    <source>
        <dbReference type="SAM" id="MobiDB-lite"/>
    </source>
</evidence>
<dbReference type="EMBL" id="CADCWL010000146">
    <property type="protein sequence ID" value="CAA9571821.1"/>
    <property type="molecule type" value="Genomic_DNA"/>
</dbReference>
<accession>A0A6J4VAS4</accession>
<name>A0A6J4VAS4_9BACT</name>
<reference evidence="2" key="1">
    <citation type="submission" date="2020-02" db="EMBL/GenBank/DDBJ databases">
        <authorList>
            <person name="Meier V. D."/>
        </authorList>
    </citation>
    <scope>NUCLEOTIDE SEQUENCE</scope>
    <source>
        <strain evidence="2">AVDCRST_MAG19</strain>
    </source>
</reference>
<proteinExistence type="predicted"/>
<protein>
    <submittedName>
        <fullName evidence="2">Uncharacterized protein</fullName>
    </submittedName>
</protein>